<dbReference type="SUPFAM" id="SSF47473">
    <property type="entry name" value="EF-hand"/>
    <property type="match status" value="1"/>
</dbReference>
<gene>
    <name evidence="2" type="ORF">RE6C_04048</name>
</gene>
<dbReference type="EMBL" id="ANMO01000186">
    <property type="protein sequence ID" value="EMB15188.1"/>
    <property type="molecule type" value="Genomic_DNA"/>
</dbReference>
<dbReference type="Gene3D" id="1.25.10.10">
    <property type="entry name" value="Leucine-rich Repeat Variant"/>
    <property type="match status" value="1"/>
</dbReference>
<sequence>MWKLFHRSSIVLMMAFLAQAPGVQANDFAIEEQEPNSPVASETDAKYPEQIVDRLFEMSVSDPSAEIRINALQACANIPDEGDRLKDAVEHCLDASDLMVRLTAIQLLDRVELKPQRKVDAAIDYLEIRYQNPERRTPLNHRSMSPAIDVLKSHSDVANAELSDRLEETGPMTLLHLQLAGLLDFDVVKNADRLNDRSKSGDQEVRREVVSLWAKYFASVATKQSQPDLSEKLKEINPKLLSYAEKIISRYDQDGSKSLHEQEWQKMLMSPAPADLNHDGRVTIEEYALLMHSRSKK</sequence>
<name>M2B075_9BACT</name>
<evidence type="ECO:0000256" key="1">
    <source>
        <dbReference type="SAM" id="SignalP"/>
    </source>
</evidence>
<keyword evidence="3" id="KW-1185">Reference proteome</keyword>
<dbReference type="PATRIC" id="fig|1263867.3.peg.4337"/>
<dbReference type="Gene3D" id="1.10.238.10">
    <property type="entry name" value="EF-hand"/>
    <property type="match status" value="1"/>
</dbReference>
<keyword evidence="1" id="KW-0732">Signal</keyword>
<dbReference type="AlphaFoldDB" id="M2B075"/>
<dbReference type="Proteomes" id="UP000011529">
    <property type="component" value="Unassembled WGS sequence"/>
</dbReference>
<evidence type="ECO:0000313" key="2">
    <source>
        <dbReference type="EMBL" id="EMB15188.1"/>
    </source>
</evidence>
<dbReference type="InterPro" id="IPR016024">
    <property type="entry name" value="ARM-type_fold"/>
</dbReference>
<comment type="caution">
    <text evidence="2">The sequence shown here is derived from an EMBL/GenBank/DDBJ whole genome shotgun (WGS) entry which is preliminary data.</text>
</comment>
<dbReference type="RefSeq" id="WP_008659222.1">
    <property type="nucleotide sequence ID" value="NZ_ANMO01000186.1"/>
</dbReference>
<feature type="chain" id="PRO_5004020660" evidence="1">
    <location>
        <begin position="26"/>
        <end position="297"/>
    </location>
</feature>
<dbReference type="PROSITE" id="PS00018">
    <property type="entry name" value="EF_HAND_1"/>
    <property type="match status" value="1"/>
</dbReference>
<feature type="signal peptide" evidence="1">
    <location>
        <begin position="1"/>
        <end position="25"/>
    </location>
</feature>
<evidence type="ECO:0000313" key="3">
    <source>
        <dbReference type="Proteomes" id="UP000011529"/>
    </source>
</evidence>
<protein>
    <submittedName>
        <fullName evidence="2">Putative secreted protein</fullName>
    </submittedName>
</protein>
<reference evidence="2" key="2">
    <citation type="journal article" date="2013" name="Mar. Genomics">
        <title>Expression of sulfatases in Rhodopirellula baltica and the diversity of sulfatases in the genus Rhodopirellula.</title>
        <authorList>
            <person name="Wegner C.E."/>
            <person name="Richter-Heitmann T."/>
            <person name="Klindworth A."/>
            <person name="Klockow C."/>
            <person name="Richter M."/>
            <person name="Achstetter T."/>
            <person name="Glockner F.O."/>
            <person name="Harder J."/>
        </authorList>
    </citation>
    <scope>NUCLEOTIDE SEQUENCE [LARGE SCALE GENOMIC DNA]</scope>
    <source>
        <strain evidence="2">6C</strain>
    </source>
</reference>
<accession>M2B075</accession>
<organism evidence="2 3">
    <name type="scientific">Rhodopirellula europaea 6C</name>
    <dbReference type="NCBI Taxonomy" id="1263867"/>
    <lineage>
        <taxon>Bacteria</taxon>
        <taxon>Pseudomonadati</taxon>
        <taxon>Planctomycetota</taxon>
        <taxon>Planctomycetia</taxon>
        <taxon>Pirellulales</taxon>
        <taxon>Pirellulaceae</taxon>
        <taxon>Rhodopirellula</taxon>
    </lineage>
</organism>
<dbReference type="InterPro" id="IPR011989">
    <property type="entry name" value="ARM-like"/>
</dbReference>
<dbReference type="SUPFAM" id="SSF48371">
    <property type="entry name" value="ARM repeat"/>
    <property type="match status" value="1"/>
</dbReference>
<reference evidence="2" key="1">
    <citation type="submission" date="2012-11" db="EMBL/GenBank/DDBJ databases">
        <title>Permanent draft genomes of Rhodopirellula europaea strain SH398 and 6C.</title>
        <authorList>
            <person name="Richter M."/>
            <person name="Richter-Heitmann T."/>
            <person name="Frank C."/>
            <person name="Harder J."/>
            <person name="Glockner F.O."/>
        </authorList>
    </citation>
    <scope>NUCLEOTIDE SEQUENCE</scope>
    <source>
        <strain evidence="2">6C</strain>
    </source>
</reference>
<dbReference type="InterPro" id="IPR011992">
    <property type="entry name" value="EF-hand-dom_pair"/>
</dbReference>
<proteinExistence type="predicted"/>
<dbReference type="InterPro" id="IPR018247">
    <property type="entry name" value="EF_Hand_1_Ca_BS"/>
</dbReference>